<evidence type="ECO:0000256" key="3">
    <source>
        <dbReference type="ARBA" id="ARBA00022475"/>
    </source>
</evidence>
<comment type="function">
    <text evidence="9">Essential subunit of the Sec protein translocation channel SecYEG. Clamps together the 2 halves of SecY. May contact the channel plug during translocation.</text>
</comment>
<dbReference type="NCBIfam" id="TIGR00964">
    <property type="entry name" value="secE_bact"/>
    <property type="match status" value="1"/>
</dbReference>
<evidence type="ECO:0000256" key="1">
    <source>
        <dbReference type="ARBA" id="ARBA00004370"/>
    </source>
</evidence>
<keyword evidence="3 9" id="KW-1003">Cell membrane</keyword>
<evidence type="ECO:0000256" key="7">
    <source>
        <dbReference type="ARBA" id="ARBA00023010"/>
    </source>
</evidence>
<feature type="transmembrane region" description="Helical" evidence="9">
    <location>
        <begin position="31"/>
        <end position="58"/>
    </location>
</feature>
<dbReference type="Pfam" id="PF00584">
    <property type="entry name" value="SecE"/>
    <property type="match status" value="1"/>
</dbReference>
<evidence type="ECO:0000256" key="9">
    <source>
        <dbReference type="HAMAP-Rule" id="MF_00422"/>
    </source>
</evidence>
<keyword evidence="6 9" id="KW-1133">Transmembrane helix</keyword>
<dbReference type="PANTHER" id="PTHR33910">
    <property type="entry name" value="PROTEIN TRANSLOCASE SUBUNIT SECE"/>
    <property type="match status" value="1"/>
</dbReference>
<evidence type="ECO:0000256" key="8">
    <source>
        <dbReference type="ARBA" id="ARBA00023136"/>
    </source>
</evidence>
<dbReference type="InterPro" id="IPR005807">
    <property type="entry name" value="SecE_bac"/>
</dbReference>
<dbReference type="InterPro" id="IPR038379">
    <property type="entry name" value="SecE_sf"/>
</dbReference>
<dbReference type="InterPro" id="IPR001901">
    <property type="entry name" value="Translocase_SecE/Sec61-g"/>
</dbReference>
<sequence>MNIAEYLRESREELSRVSWPSRSDVAQGTQAVLVFLIGLTLIVYLMDLLFGTLIRAVLV</sequence>
<evidence type="ECO:0000256" key="2">
    <source>
        <dbReference type="ARBA" id="ARBA00022448"/>
    </source>
</evidence>
<comment type="caution">
    <text evidence="10">The sequence shown here is derived from an EMBL/GenBank/DDBJ whole genome shotgun (WGS) entry which is preliminary data.</text>
</comment>
<reference evidence="11" key="1">
    <citation type="journal article" date="2019" name="Int. J. Syst. Evol. Microbiol.">
        <title>The Global Catalogue of Microorganisms (GCM) 10K type strain sequencing project: providing services to taxonomists for standard genome sequencing and annotation.</title>
        <authorList>
            <consortium name="The Broad Institute Genomics Platform"/>
            <consortium name="The Broad Institute Genome Sequencing Center for Infectious Disease"/>
            <person name="Wu L."/>
            <person name="Ma J."/>
        </authorList>
    </citation>
    <scope>NUCLEOTIDE SEQUENCE [LARGE SCALE GENOMIC DNA]</scope>
    <source>
        <strain evidence="11">CGMCC 1.15772</strain>
    </source>
</reference>
<keyword evidence="11" id="KW-1185">Reference proteome</keyword>
<proteinExistence type="inferred from homology"/>
<evidence type="ECO:0000256" key="5">
    <source>
        <dbReference type="ARBA" id="ARBA00022927"/>
    </source>
</evidence>
<keyword evidence="4 9" id="KW-0812">Transmembrane</keyword>
<dbReference type="Proteomes" id="UP001596297">
    <property type="component" value="Unassembled WGS sequence"/>
</dbReference>
<accession>A0ABW1YCK5</accession>
<organism evidence="10 11">
    <name type="scientific">Deinococcus lacus</name>
    <dbReference type="NCBI Taxonomy" id="392561"/>
    <lineage>
        <taxon>Bacteria</taxon>
        <taxon>Thermotogati</taxon>
        <taxon>Deinococcota</taxon>
        <taxon>Deinococci</taxon>
        <taxon>Deinococcales</taxon>
        <taxon>Deinococcaceae</taxon>
        <taxon>Deinococcus</taxon>
    </lineage>
</organism>
<evidence type="ECO:0000256" key="4">
    <source>
        <dbReference type="ARBA" id="ARBA00022692"/>
    </source>
</evidence>
<protein>
    <recommendedName>
        <fullName evidence="9">Protein translocase subunit SecE</fullName>
    </recommendedName>
</protein>
<keyword evidence="5 9" id="KW-0653">Protein transport</keyword>
<comment type="subcellular location">
    <subcellularLocation>
        <location evidence="9">Cell membrane</location>
        <topology evidence="9">Single-pass membrane protein</topology>
    </subcellularLocation>
    <subcellularLocation>
        <location evidence="1">Membrane</location>
    </subcellularLocation>
</comment>
<dbReference type="RefSeq" id="WP_380082242.1">
    <property type="nucleotide sequence ID" value="NZ_JBHSWD010000001.1"/>
</dbReference>
<gene>
    <name evidence="9 10" type="primary">secE</name>
    <name evidence="10" type="ORF">ACFP81_03790</name>
</gene>
<comment type="subunit">
    <text evidence="9">Component of the Sec protein translocase complex. Heterotrimer consisting of SecY, SecE and SecG subunits. The heterotrimers can form oligomers, although 1 heterotrimer is thought to be able to translocate proteins. Interacts with the ribosome. Interacts with SecDF, and other proteins may be involved. Interacts with SecA.</text>
</comment>
<name>A0ABW1YCK5_9DEIO</name>
<evidence type="ECO:0000313" key="10">
    <source>
        <dbReference type="EMBL" id="MFC6591235.1"/>
    </source>
</evidence>
<keyword evidence="2 9" id="KW-0813">Transport</keyword>
<dbReference type="Gene3D" id="1.20.5.1030">
    <property type="entry name" value="Preprotein translocase secy subunit"/>
    <property type="match status" value="1"/>
</dbReference>
<keyword evidence="7 9" id="KW-0811">Translocation</keyword>
<dbReference type="EMBL" id="JBHSWD010000001">
    <property type="protein sequence ID" value="MFC6591235.1"/>
    <property type="molecule type" value="Genomic_DNA"/>
</dbReference>
<evidence type="ECO:0000313" key="11">
    <source>
        <dbReference type="Proteomes" id="UP001596297"/>
    </source>
</evidence>
<evidence type="ECO:0000256" key="6">
    <source>
        <dbReference type="ARBA" id="ARBA00022989"/>
    </source>
</evidence>
<dbReference type="HAMAP" id="MF_00422">
    <property type="entry name" value="SecE"/>
    <property type="match status" value="1"/>
</dbReference>
<keyword evidence="8 9" id="KW-0472">Membrane</keyword>
<comment type="similarity">
    <text evidence="9">Belongs to the SecE/SEC61-gamma family.</text>
</comment>
<dbReference type="PANTHER" id="PTHR33910:SF1">
    <property type="entry name" value="PROTEIN TRANSLOCASE SUBUNIT SECE"/>
    <property type="match status" value="1"/>
</dbReference>